<keyword evidence="2" id="KW-1133">Transmembrane helix</keyword>
<feature type="transmembrane region" description="Helical" evidence="2">
    <location>
        <begin position="39"/>
        <end position="55"/>
    </location>
</feature>
<feature type="compositionally biased region" description="Acidic residues" evidence="1">
    <location>
        <begin position="163"/>
        <end position="172"/>
    </location>
</feature>
<evidence type="ECO:0000313" key="4">
    <source>
        <dbReference type="Proteomes" id="UP001590951"/>
    </source>
</evidence>
<feature type="region of interest" description="Disordered" evidence="1">
    <location>
        <begin position="147"/>
        <end position="172"/>
    </location>
</feature>
<accession>A0ABR4B4M4</accession>
<name>A0ABR4B4M4_9LECA</name>
<reference evidence="3 4" key="1">
    <citation type="submission" date="2024-09" db="EMBL/GenBank/DDBJ databases">
        <title>Rethinking Asexuality: The Enigmatic Case of Functional Sexual Genes in Lepraria (Stereocaulaceae).</title>
        <authorList>
            <person name="Doellman M."/>
            <person name="Sun Y."/>
            <person name="Barcenas-Pena A."/>
            <person name="Lumbsch H.T."/>
            <person name="Grewe F."/>
        </authorList>
    </citation>
    <scope>NUCLEOTIDE SEQUENCE [LARGE SCALE GENOMIC DNA]</scope>
    <source>
        <strain evidence="3 4">Grewe 0041</strain>
    </source>
</reference>
<keyword evidence="2" id="KW-0472">Membrane</keyword>
<keyword evidence="4" id="KW-1185">Reference proteome</keyword>
<proteinExistence type="predicted"/>
<evidence type="ECO:0000256" key="1">
    <source>
        <dbReference type="SAM" id="MobiDB-lite"/>
    </source>
</evidence>
<evidence type="ECO:0000313" key="3">
    <source>
        <dbReference type="EMBL" id="KAL2052545.1"/>
    </source>
</evidence>
<keyword evidence="2" id="KW-0812">Transmembrane</keyword>
<feature type="transmembrane region" description="Helical" evidence="2">
    <location>
        <begin position="61"/>
        <end position="91"/>
    </location>
</feature>
<dbReference type="Proteomes" id="UP001590951">
    <property type="component" value="Unassembled WGS sequence"/>
</dbReference>
<feature type="transmembrane region" description="Helical" evidence="2">
    <location>
        <begin position="12"/>
        <end position="32"/>
    </location>
</feature>
<dbReference type="EMBL" id="JBHFEH010000026">
    <property type="protein sequence ID" value="KAL2052545.1"/>
    <property type="molecule type" value="Genomic_DNA"/>
</dbReference>
<evidence type="ECO:0000256" key="2">
    <source>
        <dbReference type="SAM" id="Phobius"/>
    </source>
</evidence>
<gene>
    <name evidence="3" type="ORF">ABVK25_007105</name>
</gene>
<sequence length="172" mass="19424">MDYLTVALTVLYYIACPIFFVLSVLLSILAIVTAPLLHLGYYFLCGLWYPIHFLGKFETLYIFFGVAVLIGVLTGTSLHYASGFIISVLNLESQGEEPRGRTLVSFRREKQRKMEDPPLKLEPKLGGLPMNDLTPKGEYMEWEWSKQGRGKGRNGLIPPNTILEEDSTEDGF</sequence>
<comment type="caution">
    <text evidence="3">The sequence shown here is derived from an EMBL/GenBank/DDBJ whole genome shotgun (WGS) entry which is preliminary data.</text>
</comment>
<protein>
    <submittedName>
        <fullName evidence="3">Uncharacterized protein</fullName>
    </submittedName>
</protein>
<organism evidence="3 4">
    <name type="scientific">Lepraria finkii</name>
    <dbReference type="NCBI Taxonomy" id="1340010"/>
    <lineage>
        <taxon>Eukaryota</taxon>
        <taxon>Fungi</taxon>
        <taxon>Dikarya</taxon>
        <taxon>Ascomycota</taxon>
        <taxon>Pezizomycotina</taxon>
        <taxon>Lecanoromycetes</taxon>
        <taxon>OSLEUM clade</taxon>
        <taxon>Lecanoromycetidae</taxon>
        <taxon>Lecanorales</taxon>
        <taxon>Lecanorineae</taxon>
        <taxon>Stereocaulaceae</taxon>
        <taxon>Lepraria</taxon>
    </lineage>
</organism>